<dbReference type="AlphaFoldDB" id="A0A9N9VGL1"/>
<dbReference type="Proteomes" id="UP000696573">
    <property type="component" value="Unassembled WGS sequence"/>
</dbReference>
<proteinExistence type="predicted"/>
<protein>
    <submittedName>
        <fullName evidence="1">Uncharacterized protein</fullName>
    </submittedName>
</protein>
<dbReference type="EMBL" id="CABFNQ020000688">
    <property type="protein sequence ID" value="CAH0022939.1"/>
    <property type="molecule type" value="Genomic_DNA"/>
</dbReference>
<organism evidence="1 2">
    <name type="scientific">Clonostachys rhizophaga</name>
    <dbReference type="NCBI Taxonomy" id="160324"/>
    <lineage>
        <taxon>Eukaryota</taxon>
        <taxon>Fungi</taxon>
        <taxon>Dikarya</taxon>
        <taxon>Ascomycota</taxon>
        <taxon>Pezizomycotina</taxon>
        <taxon>Sordariomycetes</taxon>
        <taxon>Hypocreomycetidae</taxon>
        <taxon>Hypocreales</taxon>
        <taxon>Bionectriaceae</taxon>
        <taxon>Clonostachys</taxon>
    </lineage>
</organism>
<reference evidence="1" key="1">
    <citation type="submission" date="2021-10" db="EMBL/GenBank/DDBJ databases">
        <authorList>
            <person name="Piombo E."/>
        </authorList>
    </citation>
    <scope>NUCLEOTIDE SEQUENCE</scope>
</reference>
<accession>A0A9N9VGL1</accession>
<name>A0A9N9VGL1_9HYPO</name>
<evidence type="ECO:0000313" key="2">
    <source>
        <dbReference type="Proteomes" id="UP000696573"/>
    </source>
</evidence>
<evidence type="ECO:0000313" key="1">
    <source>
        <dbReference type="EMBL" id="CAH0022939.1"/>
    </source>
</evidence>
<sequence>MALEYGQWRAVVGAFQTLAKAGDEDVQDSTGCFRAWAVMQHFSCSCPSVVGANRSRATARYILTVLEAKTYIKREWHGFVVDAVHMVTGKKYAKTGLYGNPIASMAPRVVESHWSIIATHRGTTRRIVALDMDAEWRRGERQREA</sequence>
<comment type="caution">
    <text evidence="1">The sequence shown here is derived from an EMBL/GenBank/DDBJ whole genome shotgun (WGS) entry which is preliminary data.</text>
</comment>
<keyword evidence="2" id="KW-1185">Reference proteome</keyword>
<gene>
    <name evidence="1" type="ORF">CRHIZ90672A_00014582</name>
</gene>